<name>A0A917HAL4_9SPHI</name>
<evidence type="ECO:0000313" key="6">
    <source>
        <dbReference type="EMBL" id="GGG73102.1"/>
    </source>
</evidence>
<dbReference type="PANTHER" id="PTHR46193:SF18">
    <property type="entry name" value="HEXITOL PHOSPHATASE B"/>
    <property type="match status" value="1"/>
</dbReference>
<keyword evidence="7" id="KW-1185">Reference proteome</keyword>
<reference evidence="6" key="2">
    <citation type="submission" date="2020-09" db="EMBL/GenBank/DDBJ databases">
        <authorList>
            <person name="Sun Q."/>
            <person name="Zhou Y."/>
        </authorList>
    </citation>
    <scope>NUCLEOTIDE SEQUENCE</scope>
    <source>
        <strain evidence="6">CGMCC 1.12195</strain>
    </source>
</reference>
<dbReference type="GO" id="GO:0003824">
    <property type="term" value="F:catalytic activity"/>
    <property type="evidence" value="ECO:0007669"/>
    <property type="project" value="UniProtKB-ARBA"/>
</dbReference>
<dbReference type="Pfam" id="PF13419">
    <property type="entry name" value="HAD_2"/>
    <property type="match status" value="1"/>
</dbReference>
<protein>
    <submittedName>
        <fullName evidence="6">Phosphoglycolate phosphatase</fullName>
    </submittedName>
</protein>
<comment type="caution">
    <text evidence="6">The sequence shown here is derived from an EMBL/GenBank/DDBJ whole genome shotgun (WGS) entry which is preliminary data.</text>
</comment>
<accession>A0A917HAL4</accession>
<keyword evidence="5" id="KW-0119">Carbohydrate metabolism</keyword>
<dbReference type="EMBL" id="BMER01000001">
    <property type="protein sequence ID" value="GGG73102.1"/>
    <property type="molecule type" value="Genomic_DNA"/>
</dbReference>
<proteinExistence type="inferred from homology"/>
<dbReference type="CDD" id="cd07505">
    <property type="entry name" value="HAD_BPGM-like"/>
    <property type="match status" value="1"/>
</dbReference>
<evidence type="ECO:0000256" key="3">
    <source>
        <dbReference type="ARBA" id="ARBA00022723"/>
    </source>
</evidence>
<dbReference type="InterPro" id="IPR023214">
    <property type="entry name" value="HAD_sf"/>
</dbReference>
<dbReference type="SUPFAM" id="SSF56784">
    <property type="entry name" value="HAD-like"/>
    <property type="match status" value="1"/>
</dbReference>
<comment type="cofactor">
    <cofactor evidence="1">
        <name>Mg(2+)</name>
        <dbReference type="ChEBI" id="CHEBI:18420"/>
    </cofactor>
</comment>
<evidence type="ECO:0000256" key="2">
    <source>
        <dbReference type="ARBA" id="ARBA00006171"/>
    </source>
</evidence>
<dbReference type="NCBIfam" id="TIGR01509">
    <property type="entry name" value="HAD-SF-IA-v3"/>
    <property type="match status" value="1"/>
</dbReference>
<dbReference type="SFLD" id="SFLDS00003">
    <property type="entry name" value="Haloacid_Dehalogenase"/>
    <property type="match status" value="1"/>
</dbReference>
<keyword evidence="4" id="KW-0460">Magnesium</keyword>
<dbReference type="Proteomes" id="UP000660862">
    <property type="component" value="Unassembled WGS sequence"/>
</dbReference>
<dbReference type="InterPro" id="IPR006439">
    <property type="entry name" value="HAD-SF_hydro_IA"/>
</dbReference>
<dbReference type="AlphaFoldDB" id="A0A917HAL4"/>
<dbReference type="SFLD" id="SFLDG01135">
    <property type="entry name" value="C1.5.6:_HAD__Beta-PGM__Phospha"/>
    <property type="match status" value="1"/>
</dbReference>
<evidence type="ECO:0000256" key="5">
    <source>
        <dbReference type="ARBA" id="ARBA00023277"/>
    </source>
</evidence>
<dbReference type="InterPro" id="IPR036412">
    <property type="entry name" value="HAD-like_sf"/>
</dbReference>
<dbReference type="GO" id="GO:0046872">
    <property type="term" value="F:metal ion binding"/>
    <property type="evidence" value="ECO:0007669"/>
    <property type="project" value="UniProtKB-KW"/>
</dbReference>
<dbReference type="PANTHER" id="PTHR46193">
    <property type="entry name" value="6-PHOSPHOGLUCONATE PHOSPHATASE"/>
    <property type="match status" value="1"/>
</dbReference>
<evidence type="ECO:0000256" key="1">
    <source>
        <dbReference type="ARBA" id="ARBA00001946"/>
    </source>
</evidence>
<sequence length="228" mass="26052">MNIVDTIEQKRAVLFDLDGTLIDSEWFYYKAWKAVLATYGFTLGSDLWLSELAGKTDSQAFEVLRSRYGFQADKSEVFERARKRIAQQLDEEAVPLMPGSADLINFLHQRKVTMAVVTSSKREVATYHLERNGLRHFFDVLVSRTEVVHPKPDPEPYRRCVQQLGLPPKDCLVLEDSFTGATAAKAAGLTCFGVQPHESIRQVLVVDRSFDNLHEVREFLENQWTELN</sequence>
<reference evidence="6" key="1">
    <citation type="journal article" date="2014" name="Int. J. Syst. Evol. Microbiol.">
        <title>Complete genome sequence of Corynebacterium casei LMG S-19264T (=DSM 44701T), isolated from a smear-ripened cheese.</title>
        <authorList>
            <consortium name="US DOE Joint Genome Institute (JGI-PGF)"/>
            <person name="Walter F."/>
            <person name="Albersmeier A."/>
            <person name="Kalinowski J."/>
            <person name="Ruckert C."/>
        </authorList>
    </citation>
    <scope>NUCLEOTIDE SEQUENCE</scope>
    <source>
        <strain evidence="6">CGMCC 1.12195</strain>
    </source>
</reference>
<dbReference type="Gene3D" id="3.40.50.1000">
    <property type="entry name" value="HAD superfamily/HAD-like"/>
    <property type="match status" value="1"/>
</dbReference>
<dbReference type="PRINTS" id="PR00413">
    <property type="entry name" value="HADHALOGNASE"/>
</dbReference>
<gene>
    <name evidence="6" type="ORF">GCM10007415_00560</name>
</gene>
<evidence type="ECO:0000256" key="4">
    <source>
        <dbReference type="ARBA" id="ARBA00022842"/>
    </source>
</evidence>
<dbReference type="InterPro" id="IPR041492">
    <property type="entry name" value="HAD_2"/>
</dbReference>
<keyword evidence="3" id="KW-0479">Metal-binding</keyword>
<dbReference type="InterPro" id="IPR051600">
    <property type="entry name" value="Beta-PGM-like"/>
</dbReference>
<dbReference type="SFLD" id="SFLDG01129">
    <property type="entry name" value="C1.5:_HAD__Beta-PGM__Phosphata"/>
    <property type="match status" value="1"/>
</dbReference>
<organism evidence="6 7">
    <name type="scientific">Parapedobacter pyrenivorans</name>
    <dbReference type="NCBI Taxonomy" id="1305674"/>
    <lineage>
        <taxon>Bacteria</taxon>
        <taxon>Pseudomonadati</taxon>
        <taxon>Bacteroidota</taxon>
        <taxon>Sphingobacteriia</taxon>
        <taxon>Sphingobacteriales</taxon>
        <taxon>Sphingobacteriaceae</taxon>
        <taxon>Parapedobacter</taxon>
    </lineage>
</organism>
<comment type="similarity">
    <text evidence="2">Belongs to the HAD-like hydrolase superfamily. CbbY/CbbZ/Gph/YieH family.</text>
</comment>
<dbReference type="Gene3D" id="1.10.150.240">
    <property type="entry name" value="Putative phosphatase, domain 2"/>
    <property type="match status" value="1"/>
</dbReference>
<dbReference type="InterPro" id="IPR023198">
    <property type="entry name" value="PGP-like_dom2"/>
</dbReference>
<evidence type="ECO:0000313" key="7">
    <source>
        <dbReference type="Proteomes" id="UP000660862"/>
    </source>
</evidence>